<dbReference type="EMBL" id="HBUF01614866">
    <property type="protein sequence ID" value="CAG6779627.1"/>
    <property type="molecule type" value="Transcribed_RNA"/>
</dbReference>
<name>A0A8D9BAF1_9HEMI</name>
<evidence type="ECO:0000313" key="1">
    <source>
        <dbReference type="EMBL" id="CAG6779627.1"/>
    </source>
</evidence>
<proteinExistence type="predicted"/>
<protein>
    <submittedName>
        <fullName evidence="1">Uncharacterized protein</fullName>
    </submittedName>
</protein>
<reference evidence="1" key="1">
    <citation type="submission" date="2021-05" db="EMBL/GenBank/DDBJ databases">
        <authorList>
            <person name="Alioto T."/>
            <person name="Alioto T."/>
            <person name="Gomez Garrido J."/>
        </authorList>
    </citation>
    <scope>NUCLEOTIDE SEQUENCE</scope>
</reference>
<accession>A0A8D9BAF1</accession>
<sequence length="130" mass="15565">MSKAHRIEVRTATVRRRPLSPVKCTVKMAEYEDDIISQVFVSVIVTFHLKINCIHFNRKNSHCCCLCLVLTTRRTLTPLTKMKSTEKMNRRPERPILGRYKKFHKFWKTNLGNLNLWFFQPNVYNYQEFN</sequence>
<organism evidence="1">
    <name type="scientific">Cacopsylla melanoneura</name>
    <dbReference type="NCBI Taxonomy" id="428564"/>
    <lineage>
        <taxon>Eukaryota</taxon>
        <taxon>Metazoa</taxon>
        <taxon>Ecdysozoa</taxon>
        <taxon>Arthropoda</taxon>
        <taxon>Hexapoda</taxon>
        <taxon>Insecta</taxon>
        <taxon>Pterygota</taxon>
        <taxon>Neoptera</taxon>
        <taxon>Paraneoptera</taxon>
        <taxon>Hemiptera</taxon>
        <taxon>Sternorrhyncha</taxon>
        <taxon>Psylloidea</taxon>
        <taxon>Psyllidae</taxon>
        <taxon>Psyllinae</taxon>
        <taxon>Cacopsylla</taxon>
    </lineage>
</organism>
<dbReference type="AlphaFoldDB" id="A0A8D9BAF1"/>